<evidence type="ECO:0000313" key="14">
    <source>
        <dbReference type="Proteomes" id="UP000591131"/>
    </source>
</evidence>
<evidence type="ECO:0000256" key="1">
    <source>
        <dbReference type="ARBA" id="ARBA00001936"/>
    </source>
</evidence>
<evidence type="ECO:0000256" key="4">
    <source>
        <dbReference type="ARBA" id="ARBA00022722"/>
    </source>
</evidence>
<dbReference type="PANTHER" id="PTHR15822">
    <property type="entry name" value="TRAF AND TNF RECEPTOR-ASSOCIATED PROTEIN"/>
    <property type="match status" value="1"/>
</dbReference>
<dbReference type="GO" id="GO:0046872">
    <property type="term" value="F:metal ion binding"/>
    <property type="evidence" value="ECO:0007669"/>
    <property type="project" value="UniProtKB-KW"/>
</dbReference>
<evidence type="ECO:0000313" key="13">
    <source>
        <dbReference type="EMBL" id="KAF4663297.1"/>
    </source>
</evidence>
<keyword evidence="6" id="KW-0227">DNA damage</keyword>
<dbReference type="GO" id="GO:0003697">
    <property type="term" value="F:single-stranded DNA binding"/>
    <property type="evidence" value="ECO:0007669"/>
    <property type="project" value="TreeGrafter"/>
</dbReference>
<dbReference type="InterPro" id="IPR051547">
    <property type="entry name" value="TDP2-like"/>
</dbReference>
<gene>
    <name evidence="13" type="primary">TDP2</name>
    <name evidence="13" type="ORF">FOL47_005820</name>
</gene>
<feature type="compositionally biased region" description="Basic and acidic residues" evidence="11">
    <location>
        <begin position="1"/>
        <end position="39"/>
    </location>
</feature>
<dbReference type="InterPro" id="IPR036691">
    <property type="entry name" value="Endo/exonu/phosph_ase_sf"/>
</dbReference>
<keyword evidence="10" id="KW-0539">Nucleus</keyword>
<sequence length="360" mass="40382">MASLEEIRKAKHDEWLRRQEGDKEGKKRARDESITDTHAKPSSVEVDISEESPAASATAPKRLRIGKVAQSLTAISSTLKILTWNVDGLDQHSDEIDMTARTMSVAAHIAEQRPQIVLLQELVDFNLQWFKRLLSEFYDFYIQSSPALPYFVGILIDRSAVCVKGPLITDNFSTTKMGRALVSLTGAILLPGGNRINLHVATAHLESTKSFGKARIEQLKESFADLRRSVAENGASLAIFGGDLNIRDNEVREALQVGSGEVDIKDSWEACGRPKDAEFTWDMRRNDNLGLKGKPKARFDRLYFAHCEELKICPMSFKLVGTERCDLDEIKGKKRFPSDHFGIEFELKIDKKVIDLSDDS</sequence>
<proteinExistence type="predicted"/>
<reference evidence="13 14" key="1">
    <citation type="submission" date="2020-04" db="EMBL/GenBank/DDBJ databases">
        <title>Perkinsus chesapeaki whole genome sequence.</title>
        <authorList>
            <person name="Bogema D.R."/>
        </authorList>
    </citation>
    <scope>NUCLEOTIDE SEQUENCE [LARGE SCALE GENOMIC DNA]</scope>
    <source>
        <strain evidence="13">ATCC PRA-425</strain>
    </source>
</reference>
<evidence type="ECO:0000259" key="12">
    <source>
        <dbReference type="Pfam" id="PF03372"/>
    </source>
</evidence>
<evidence type="ECO:0000256" key="8">
    <source>
        <dbReference type="ARBA" id="ARBA00022842"/>
    </source>
</evidence>
<keyword evidence="7" id="KW-0378">Hydrolase</keyword>
<dbReference type="GO" id="GO:0006302">
    <property type="term" value="P:double-strand break repair"/>
    <property type="evidence" value="ECO:0007669"/>
    <property type="project" value="TreeGrafter"/>
</dbReference>
<keyword evidence="14" id="KW-1185">Reference proteome</keyword>
<keyword evidence="5" id="KW-0479">Metal-binding</keyword>
<accession>A0A7J6LVM7</accession>
<dbReference type="EMBL" id="JAAPAO010000321">
    <property type="protein sequence ID" value="KAF4663297.1"/>
    <property type="molecule type" value="Genomic_DNA"/>
</dbReference>
<name>A0A7J6LVM7_PERCH</name>
<organism evidence="13 14">
    <name type="scientific">Perkinsus chesapeaki</name>
    <name type="common">Clam parasite</name>
    <name type="synonym">Perkinsus andrewsi</name>
    <dbReference type="NCBI Taxonomy" id="330153"/>
    <lineage>
        <taxon>Eukaryota</taxon>
        <taxon>Sar</taxon>
        <taxon>Alveolata</taxon>
        <taxon>Perkinsozoa</taxon>
        <taxon>Perkinsea</taxon>
        <taxon>Perkinsida</taxon>
        <taxon>Perkinsidae</taxon>
        <taxon>Perkinsus</taxon>
    </lineage>
</organism>
<comment type="subcellular location">
    <subcellularLocation>
        <location evidence="3">Nucleus</location>
        <location evidence="3">PML body</location>
    </subcellularLocation>
</comment>
<keyword evidence="8" id="KW-0460">Magnesium</keyword>
<evidence type="ECO:0000256" key="2">
    <source>
        <dbReference type="ARBA" id="ARBA00001946"/>
    </source>
</evidence>
<keyword evidence="9" id="KW-0234">DNA repair</keyword>
<dbReference type="OrthoDB" id="9975959at2759"/>
<comment type="cofactor">
    <cofactor evidence="1">
        <name>Mn(2+)</name>
        <dbReference type="ChEBI" id="CHEBI:29035"/>
    </cofactor>
</comment>
<dbReference type="Proteomes" id="UP000591131">
    <property type="component" value="Unassembled WGS sequence"/>
</dbReference>
<protein>
    <submittedName>
        <fullName evidence="13">Tyrosyl-DNA phosphodiesterase 2</fullName>
    </submittedName>
</protein>
<dbReference type="Gene3D" id="3.60.10.10">
    <property type="entry name" value="Endonuclease/exonuclease/phosphatase"/>
    <property type="match status" value="1"/>
</dbReference>
<comment type="cofactor">
    <cofactor evidence="2">
        <name>Mg(2+)</name>
        <dbReference type="ChEBI" id="CHEBI:18420"/>
    </cofactor>
</comment>
<feature type="domain" description="Endonuclease/exonuclease/phosphatase" evidence="12">
    <location>
        <begin position="82"/>
        <end position="249"/>
    </location>
</feature>
<comment type="caution">
    <text evidence="13">The sequence shown here is derived from an EMBL/GenBank/DDBJ whole genome shotgun (WGS) entry which is preliminary data.</text>
</comment>
<dbReference type="InterPro" id="IPR005135">
    <property type="entry name" value="Endo/exonuclease/phosphatase"/>
</dbReference>
<evidence type="ECO:0000256" key="9">
    <source>
        <dbReference type="ARBA" id="ARBA00023204"/>
    </source>
</evidence>
<dbReference type="GO" id="GO:0005737">
    <property type="term" value="C:cytoplasm"/>
    <property type="evidence" value="ECO:0007669"/>
    <property type="project" value="TreeGrafter"/>
</dbReference>
<evidence type="ECO:0000256" key="3">
    <source>
        <dbReference type="ARBA" id="ARBA00004322"/>
    </source>
</evidence>
<evidence type="ECO:0000256" key="11">
    <source>
        <dbReference type="SAM" id="MobiDB-lite"/>
    </source>
</evidence>
<dbReference type="PANTHER" id="PTHR15822:SF4">
    <property type="entry name" value="TYROSYL-DNA PHOSPHODIESTERASE 2"/>
    <property type="match status" value="1"/>
</dbReference>
<evidence type="ECO:0000256" key="5">
    <source>
        <dbReference type="ARBA" id="ARBA00022723"/>
    </source>
</evidence>
<dbReference type="CDD" id="cd09080">
    <property type="entry name" value="TDP2"/>
    <property type="match status" value="1"/>
</dbReference>
<dbReference type="AlphaFoldDB" id="A0A7J6LVM7"/>
<evidence type="ECO:0000256" key="6">
    <source>
        <dbReference type="ARBA" id="ARBA00022763"/>
    </source>
</evidence>
<feature type="region of interest" description="Disordered" evidence="11">
    <location>
        <begin position="1"/>
        <end position="55"/>
    </location>
</feature>
<evidence type="ECO:0000256" key="7">
    <source>
        <dbReference type="ARBA" id="ARBA00022801"/>
    </source>
</evidence>
<dbReference type="GO" id="GO:0070260">
    <property type="term" value="F:5'-tyrosyl-DNA phosphodiesterase activity"/>
    <property type="evidence" value="ECO:0007669"/>
    <property type="project" value="TreeGrafter"/>
</dbReference>
<dbReference type="Pfam" id="PF03372">
    <property type="entry name" value="Exo_endo_phos"/>
    <property type="match status" value="1"/>
</dbReference>
<keyword evidence="4" id="KW-0540">Nuclease</keyword>
<dbReference type="SUPFAM" id="SSF56219">
    <property type="entry name" value="DNase I-like"/>
    <property type="match status" value="1"/>
</dbReference>
<dbReference type="GO" id="GO:0004518">
    <property type="term" value="F:nuclease activity"/>
    <property type="evidence" value="ECO:0007669"/>
    <property type="project" value="UniProtKB-KW"/>
</dbReference>
<evidence type="ECO:0000256" key="10">
    <source>
        <dbReference type="ARBA" id="ARBA00023242"/>
    </source>
</evidence>